<dbReference type="InterPro" id="IPR001647">
    <property type="entry name" value="HTH_TetR"/>
</dbReference>
<dbReference type="RefSeq" id="WP_184778670.1">
    <property type="nucleotide sequence ID" value="NZ_JACHMG010000001.1"/>
</dbReference>
<evidence type="ECO:0000256" key="1">
    <source>
        <dbReference type="ARBA" id="ARBA00023125"/>
    </source>
</evidence>
<dbReference type="SUPFAM" id="SSF46689">
    <property type="entry name" value="Homeodomain-like"/>
    <property type="match status" value="1"/>
</dbReference>
<evidence type="ECO:0000313" key="5">
    <source>
        <dbReference type="Proteomes" id="UP000581769"/>
    </source>
</evidence>
<dbReference type="AlphaFoldDB" id="A0A840IR30"/>
<dbReference type="InterPro" id="IPR009057">
    <property type="entry name" value="Homeodomain-like_sf"/>
</dbReference>
<gene>
    <name evidence="4" type="ORF">BJY18_001390</name>
</gene>
<evidence type="ECO:0000259" key="3">
    <source>
        <dbReference type="PROSITE" id="PS50977"/>
    </source>
</evidence>
<feature type="domain" description="HTH tetR-type" evidence="3">
    <location>
        <begin position="9"/>
        <end position="70"/>
    </location>
</feature>
<name>A0A840IR30_9PSEU</name>
<sequence>MDTRREQAEATRELLLRAAERLFAERGLAQVSNRQIVEAAGQANNSALAYHVGSRTALIQAITRSHVEPIAERMRERVGRTRRSARPRDHVASLVLPYTEHLASLGNPSWCARFLAQVVTDPALIDVSEAVDPVLAVEFVDGSAAVWQHVAELPAAESALRRQTARVAVIHTCAEQERVAAATGAAADWSLVGEALTDALTGMLTASRHHPEGH</sequence>
<dbReference type="PROSITE" id="PS50977">
    <property type="entry name" value="HTH_TETR_2"/>
    <property type="match status" value="1"/>
</dbReference>
<dbReference type="Pfam" id="PF00440">
    <property type="entry name" value="TetR_N"/>
    <property type="match status" value="1"/>
</dbReference>
<dbReference type="Gene3D" id="1.10.357.10">
    <property type="entry name" value="Tetracycline Repressor, domain 2"/>
    <property type="match status" value="1"/>
</dbReference>
<keyword evidence="5" id="KW-1185">Reference proteome</keyword>
<dbReference type="GO" id="GO:0003677">
    <property type="term" value="F:DNA binding"/>
    <property type="evidence" value="ECO:0007669"/>
    <property type="project" value="UniProtKB-UniRule"/>
</dbReference>
<keyword evidence="1 2" id="KW-0238">DNA-binding</keyword>
<reference evidence="4 5" key="1">
    <citation type="submission" date="2020-08" db="EMBL/GenBank/DDBJ databases">
        <title>Sequencing the genomes of 1000 actinobacteria strains.</title>
        <authorList>
            <person name="Klenk H.-P."/>
        </authorList>
    </citation>
    <scope>NUCLEOTIDE SEQUENCE [LARGE SCALE GENOMIC DNA]</scope>
    <source>
        <strain evidence="4 5">DSM 45859</strain>
    </source>
</reference>
<dbReference type="EMBL" id="JACHMG010000001">
    <property type="protein sequence ID" value="MBB4683905.1"/>
    <property type="molecule type" value="Genomic_DNA"/>
</dbReference>
<proteinExistence type="predicted"/>
<evidence type="ECO:0000256" key="2">
    <source>
        <dbReference type="PROSITE-ProRule" id="PRU00335"/>
    </source>
</evidence>
<evidence type="ECO:0000313" key="4">
    <source>
        <dbReference type="EMBL" id="MBB4683905.1"/>
    </source>
</evidence>
<feature type="DNA-binding region" description="H-T-H motif" evidence="2">
    <location>
        <begin position="33"/>
        <end position="52"/>
    </location>
</feature>
<organism evidence="4 5">
    <name type="scientific">Amycolatopsis jiangsuensis</name>
    <dbReference type="NCBI Taxonomy" id="1181879"/>
    <lineage>
        <taxon>Bacteria</taxon>
        <taxon>Bacillati</taxon>
        <taxon>Actinomycetota</taxon>
        <taxon>Actinomycetes</taxon>
        <taxon>Pseudonocardiales</taxon>
        <taxon>Pseudonocardiaceae</taxon>
        <taxon>Amycolatopsis</taxon>
    </lineage>
</organism>
<comment type="caution">
    <text evidence="4">The sequence shown here is derived from an EMBL/GenBank/DDBJ whole genome shotgun (WGS) entry which is preliminary data.</text>
</comment>
<accession>A0A840IR30</accession>
<protein>
    <submittedName>
        <fullName evidence="4">AcrR family transcriptional regulator</fullName>
    </submittedName>
</protein>
<dbReference type="Proteomes" id="UP000581769">
    <property type="component" value="Unassembled WGS sequence"/>
</dbReference>